<evidence type="ECO:0000313" key="3">
    <source>
        <dbReference type="Proteomes" id="UP000677918"/>
    </source>
</evidence>
<dbReference type="Pfam" id="PF01882">
    <property type="entry name" value="DUF58"/>
    <property type="match status" value="1"/>
</dbReference>
<gene>
    <name evidence="2" type="ORF">XYCOK13_05280</name>
</gene>
<sequence length="357" mass="40900">MAIFWFTAVILLLLILQNFIFGRMGFKKLDYERRFDRQRVFAGEAIEMTEVITNRRRIPYPYVLVESMMPASFRFGGKSDVYQTLGENQQHHRSLFALRGRYEITRKYVFTCEKRGVYDFQSVTLTAGDAIGLKAHVQTRPANFQITVYPKPLALRELPLGARSWLENAFSRDNALRENHYQVSGARPYRPGDSARWISWKASAKLGEWMVHKRESILDQELWIILNIQDDSEVWSRSMDSGKLERGIRYAASAAAYAAKHGIRVGFACNGSLPGIRGLAEDLQIAGGKKQYASILDRLARLKADVEMPIEKMLDERSARYAGHNILLISPIMTASLKRRLQVLRRQGNAVEWLPVK</sequence>
<dbReference type="Proteomes" id="UP000677918">
    <property type="component" value="Unassembled WGS sequence"/>
</dbReference>
<evidence type="ECO:0000313" key="2">
    <source>
        <dbReference type="EMBL" id="GIQ67704.1"/>
    </source>
</evidence>
<accession>A0A8J4H2D2</accession>
<dbReference type="EMBL" id="BOVK01000006">
    <property type="protein sequence ID" value="GIQ67704.1"/>
    <property type="molecule type" value="Genomic_DNA"/>
</dbReference>
<keyword evidence="3" id="KW-1185">Reference proteome</keyword>
<dbReference type="PANTHER" id="PTHR34351">
    <property type="entry name" value="SLR1927 PROTEIN-RELATED"/>
    <property type="match status" value="1"/>
</dbReference>
<organism evidence="2 3">
    <name type="scientific">Xylanibacillus composti</name>
    <dbReference type="NCBI Taxonomy" id="1572762"/>
    <lineage>
        <taxon>Bacteria</taxon>
        <taxon>Bacillati</taxon>
        <taxon>Bacillota</taxon>
        <taxon>Bacilli</taxon>
        <taxon>Bacillales</taxon>
        <taxon>Paenibacillaceae</taxon>
        <taxon>Xylanibacillus</taxon>
    </lineage>
</organism>
<evidence type="ECO:0000259" key="1">
    <source>
        <dbReference type="Pfam" id="PF01882"/>
    </source>
</evidence>
<dbReference type="RefSeq" id="WP_213410337.1">
    <property type="nucleotide sequence ID" value="NZ_BOVK01000006.1"/>
</dbReference>
<reference evidence="2" key="1">
    <citation type="submission" date="2021-04" db="EMBL/GenBank/DDBJ databases">
        <title>Draft genome sequence of Xylanibacillus composti strain K13.</title>
        <authorList>
            <person name="Uke A."/>
            <person name="Chhe C."/>
            <person name="Baramee S."/>
            <person name="Kosugi A."/>
        </authorList>
    </citation>
    <scope>NUCLEOTIDE SEQUENCE</scope>
    <source>
        <strain evidence="2">K13</strain>
    </source>
</reference>
<feature type="domain" description="DUF58" evidence="1">
    <location>
        <begin position="186"/>
        <end position="343"/>
    </location>
</feature>
<proteinExistence type="predicted"/>
<protein>
    <recommendedName>
        <fullName evidence="1">DUF58 domain-containing protein</fullName>
    </recommendedName>
</protein>
<name>A0A8J4H2D2_9BACL</name>
<dbReference type="AlphaFoldDB" id="A0A8J4H2D2"/>
<dbReference type="InterPro" id="IPR002881">
    <property type="entry name" value="DUF58"/>
</dbReference>
<dbReference type="PANTHER" id="PTHR34351:SF2">
    <property type="entry name" value="DUF58 DOMAIN-CONTAINING PROTEIN"/>
    <property type="match status" value="1"/>
</dbReference>
<comment type="caution">
    <text evidence="2">The sequence shown here is derived from an EMBL/GenBank/DDBJ whole genome shotgun (WGS) entry which is preliminary data.</text>
</comment>